<proteinExistence type="predicted"/>
<organism evidence="2 3">
    <name type="scientific">Paramecium octaurelia</name>
    <dbReference type="NCBI Taxonomy" id="43137"/>
    <lineage>
        <taxon>Eukaryota</taxon>
        <taxon>Sar</taxon>
        <taxon>Alveolata</taxon>
        <taxon>Ciliophora</taxon>
        <taxon>Intramacronucleata</taxon>
        <taxon>Oligohymenophorea</taxon>
        <taxon>Peniculida</taxon>
        <taxon>Parameciidae</taxon>
        <taxon>Paramecium</taxon>
    </lineage>
</organism>
<evidence type="ECO:0000256" key="1">
    <source>
        <dbReference type="SAM" id="MobiDB-lite"/>
    </source>
</evidence>
<dbReference type="OrthoDB" id="296216at2759"/>
<feature type="region of interest" description="Disordered" evidence="1">
    <location>
        <begin position="1"/>
        <end position="27"/>
    </location>
</feature>
<dbReference type="AlphaFoldDB" id="A0A8S1WYE2"/>
<dbReference type="Proteomes" id="UP000683925">
    <property type="component" value="Unassembled WGS sequence"/>
</dbReference>
<dbReference type="EMBL" id="CAJJDP010000106">
    <property type="protein sequence ID" value="CAD8194422.1"/>
    <property type="molecule type" value="Genomic_DNA"/>
</dbReference>
<protein>
    <submittedName>
        <fullName evidence="2">Uncharacterized protein</fullName>
    </submittedName>
</protein>
<evidence type="ECO:0000313" key="2">
    <source>
        <dbReference type="EMBL" id="CAD8194422.1"/>
    </source>
</evidence>
<evidence type="ECO:0000313" key="3">
    <source>
        <dbReference type="Proteomes" id="UP000683925"/>
    </source>
</evidence>
<comment type="caution">
    <text evidence="2">The sequence shown here is derived from an EMBL/GenBank/DDBJ whole genome shotgun (WGS) entry which is preliminary data.</text>
</comment>
<gene>
    <name evidence="2" type="ORF">POCTA_138.1.T1060227</name>
</gene>
<keyword evidence="3" id="KW-1185">Reference proteome</keyword>
<sequence length="172" mass="19751">MIKKRSSLNIMELPTRPASGSTNPDAPSPLKFIRKLTRQASTVNGSSTKIQTCISSVPNKTQEVIQQCIAMVEQLRQQHQERQASRFFHIRSCSMPCDRVSIINSLIDTILPQSPRKPQRSLEGEIQSVMQQLIEEKQCKQRAIDQRDSLAKRQDYSIQQLKSRIEQYQKIN</sequence>
<accession>A0A8S1WYE2</accession>
<dbReference type="OMA" id="QCIAMVE"/>
<reference evidence="2" key="1">
    <citation type="submission" date="2021-01" db="EMBL/GenBank/DDBJ databases">
        <authorList>
            <consortium name="Genoscope - CEA"/>
            <person name="William W."/>
        </authorList>
    </citation>
    <scope>NUCLEOTIDE SEQUENCE</scope>
</reference>
<name>A0A8S1WYE2_PAROT</name>